<dbReference type="PANTHER" id="PTHR30154">
    <property type="entry name" value="LEUCINE-RESPONSIVE REGULATORY PROTEIN"/>
    <property type="match status" value="1"/>
</dbReference>
<gene>
    <name evidence="5" type="ORF">SAMN05216605_12327</name>
</gene>
<dbReference type="SMART" id="SM00344">
    <property type="entry name" value="HTH_ASNC"/>
    <property type="match status" value="1"/>
</dbReference>
<dbReference type="GO" id="GO:0006355">
    <property type="term" value="P:regulation of DNA-templated transcription"/>
    <property type="evidence" value="ECO:0007669"/>
    <property type="project" value="UniProtKB-ARBA"/>
</dbReference>
<dbReference type="AlphaFoldDB" id="A0A1G8RQZ6"/>
<evidence type="ECO:0000256" key="1">
    <source>
        <dbReference type="ARBA" id="ARBA00023015"/>
    </source>
</evidence>
<dbReference type="InterPro" id="IPR019888">
    <property type="entry name" value="Tscrpt_reg_AsnC-like"/>
</dbReference>
<keyword evidence="6" id="KW-1185">Reference proteome</keyword>
<dbReference type="Gene3D" id="1.10.10.10">
    <property type="entry name" value="Winged helix-like DNA-binding domain superfamily/Winged helix DNA-binding domain"/>
    <property type="match status" value="1"/>
</dbReference>
<dbReference type="InterPro" id="IPR036388">
    <property type="entry name" value="WH-like_DNA-bd_sf"/>
</dbReference>
<evidence type="ECO:0000256" key="3">
    <source>
        <dbReference type="ARBA" id="ARBA00023163"/>
    </source>
</evidence>
<organism evidence="5 6">
    <name type="scientific">Pseudomonas abietaniphila</name>
    <dbReference type="NCBI Taxonomy" id="89065"/>
    <lineage>
        <taxon>Bacteria</taxon>
        <taxon>Pseudomonadati</taxon>
        <taxon>Pseudomonadota</taxon>
        <taxon>Gammaproteobacteria</taxon>
        <taxon>Pseudomonadales</taxon>
        <taxon>Pseudomonadaceae</taxon>
        <taxon>Pseudomonas</taxon>
    </lineage>
</organism>
<dbReference type="SUPFAM" id="SSF46785">
    <property type="entry name" value="Winged helix' DNA-binding domain"/>
    <property type="match status" value="1"/>
</dbReference>
<dbReference type="InterPro" id="IPR036390">
    <property type="entry name" value="WH_DNA-bd_sf"/>
</dbReference>
<dbReference type="SUPFAM" id="SSF54909">
    <property type="entry name" value="Dimeric alpha+beta barrel"/>
    <property type="match status" value="1"/>
</dbReference>
<dbReference type="EMBL" id="FNCO01000023">
    <property type="protein sequence ID" value="SDJ19376.1"/>
    <property type="molecule type" value="Genomic_DNA"/>
</dbReference>
<dbReference type="InterPro" id="IPR011008">
    <property type="entry name" value="Dimeric_a/b-barrel"/>
</dbReference>
<keyword evidence="2" id="KW-0238">DNA-binding</keyword>
<accession>A0A1G8RQZ6</accession>
<dbReference type="CDD" id="cd00090">
    <property type="entry name" value="HTH_ARSR"/>
    <property type="match status" value="1"/>
</dbReference>
<dbReference type="Pfam" id="PF01037">
    <property type="entry name" value="AsnC_trans_reg"/>
    <property type="match status" value="1"/>
</dbReference>
<dbReference type="Gene3D" id="3.30.70.920">
    <property type="match status" value="1"/>
</dbReference>
<dbReference type="InterPro" id="IPR011991">
    <property type="entry name" value="ArsR-like_HTH"/>
</dbReference>
<dbReference type="STRING" id="89065.SAMN05216605_12327"/>
<dbReference type="FunFam" id="1.10.10.10:FF:000186">
    <property type="entry name" value="AsnC family transcriptional regulator"/>
    <property type="match status" value="1"/>
</dbReference>
<dbReference type="PROSITE" id="PS50956">
    <property type="entry name" value="HTH_ASNC_2"/>
    <property type="match status" value="1"/>
</dbReference>
<name>A0A1G8RQZ6_9PSED</name>
<dbReference type="Proteomes" id="UP000182894">
    <property type="component" value="Unassembled WGS sequence"/>
</dbReference>
<feature type="domain" description="HTH asnC-type" evidence="4">
    <location>
        <begin position="3"/>
        <end position="64"/>
    </location>
</feature>
<dbReference type="InterPro" id="IPR000485">
    <property type="entry name" value="AsnC-type_HTH_dom"/>
</dbReference>
<reference evidence="6" key="1">
    <citation type="submission" date="2016-10" db="EMBL/GenBank/DDBJ databases">
        <authorList>
            <person name="Varghese N."/>
            <person name="Submissions S."/>
        </authorList>
    </citation>
    <scope>NUCLEOTIDE SEQUENCE [LARGE SCALE GENOMIC DNA]</scope>
    <source>
        <strain evidence="6">ATCC 700689</strain>
    </source>
</reference>
<dbReference type="GO" id="GO:0005829">
    <property type="term" value="C:cytosol"/>
    <property type="evidence" value="ECO:0007669"/>
    <property type="project" value="TreeGrafter"/>
</dbReference>
<evidence type="ECO:0000313" key="6">
    <source>
        <dbReference type="Proteomes" id="UP000182894"/>
    </source>
</evidence>
<dbReference type="PRINTS" id="PR00033">
    <property type="entry name" value="HTHASNC"/>
</dbReference>
<protein>
    <submittedName>
        <fullName evidence="5">Transcriptional regulator, AsnC family</fullName>
    </submittedName>
</protein>
<proteinExistence type="predicted"/>
<dbReference type="RefSeq" id="WP_074758573.1">
    <property type="nucleotide sequence ID" value="NZ_FNCO01000023.1"/>
</dbReference>
<sequence length="152" mass="16759">MGLDSKDWQILEALQKNARQSLASLGKRIGLSQPAMSERVQKLEAAGVIEGYSARVSLREVGLGLQAILRIRTTHQHIKRYLELFNNIPEVLEADRITGEDCFIVRCAFSQPADLETIVDALAAHGSVTTSLVLSNAVRKQVPVRPRSDPDN</sequence>
<dbReference type="GO" id="GO:0043565">
    <property type="term" value="F:sequence-specific DNA binding"/>
    <property type="evidence" value="ECO:0007669"/>
    <property type="project" value="InterPro"/>
</dbReference>
<dbReference type="OrthoDB" id="5476at2"/>
<keyword evidence="3" id="KW-0804">Transcription</keyword>
<dbReference type="Pfam" id="PF13404">
    <property type="entry name" value="HTH_AsnC-type"/>
    <property type="match status" value="1"/>
</dbReference>
<dbReference type="PANTHER" id="PTHR30154:SF53">
    <property type="entry name" value="HTH-TYPE TRANSCRIPTIONAL REGULATOR LRPC"/>
    <property type="match status" value="1"/>
</dbReference>
<dbReference type="GO" id="GO:0043200">
    <property type="term" value="P:response to amino acid"/>
    <property type="evidence" value="ECO:0007669"/>
    <property type="project" value="TreeGrafter"/>
</dbReference>
<evidence type="ECO:0000256" key="2">
    <source>
        <dbReference type="ARBA" id="ARBA00023125"/>
    </source>
</evidence>
<evidence type="ECO:0000259" key="4">
    <source>
        <dbReference type="PROSITE" id="PS50956"/>
    </source>
</evidence>
<keyword evidence="1" id="KW-0805">Transcription regulation</keyword>
<dbReference type="InterPro" id="IPR019887">
    <property type="entry name" value="Tscrpt_reg_AsnC/Lrp_C"/>
</dbReference>
<evidence type="ECO:0000313" key="5">
    <source>
        <dbReference type="EMBL" id="SDJ19376.1"/>
    </source>
</evidence>